<dbReference type="PROSITE" id="PS01090">
    <property type="entry name" value="TATD_2"/>
    <property type="match status" value="1"/>
</dbReference>
<dbReference type="PANTHER" id="PTHR46124">
    <property type="entry name" value="D-AMINOACYL-TRNA DEACYLASE"/>
    <property type="match status" value="1"/>
</dbReference>
<dbReference type="PROSITE" id="PS01137">
    <property type="entry name" value="TATD_1"/>
    <property type="match status" value="1"/>
</dbReference>
<feature type="binding site" evidence="4">
    <location>
        <position position="167"/>
    </location>
    <ligand>
        <name>a divalent metal cation</name>
        <dbReference type="ChEBI" id="CHEBI:60240"/>
        <label>2</label>
    </ligand>
</feature>
<feature type="binding site" evidence="4">
    <location>
        <position position="106"/>
    </location>
    <ligand>
        <name>a divalent metal cation</name>
        <dbReference type="ChEBI" id="CHEBI:60240"/>
        <label>1</label>
    </ligand>
</feature>
<feature type="binding site" evidence="4">
    <location>
        <position position="217"/>
    </location>
    <ligand>
        <name>a divalent metal cation</name>
        <dbReference type="ChEBI" id="CHEBI:60240"/>
        <label>1</label>
    </ligand>
</feature>
<gene>
    <name evidence="5" type="ORF">H206_01234</name>
</gene>
<proteinExistence type="inferred from homology"/>
<dbReference type="PIRSF" id="PIRSF005902">
    <property type="entry name" value="DNase_TatD"/>
    <property type="match status" value="1"/>
</dbReference>
<dbReference type="SUPFAM" id="SSF51556">
    <property type="entry name" value="Metallo-dependent hydrolases"/>
    <property type="match status" value="1"/>
</dbReference>
<dbReference type="Pfam" id="PF01026">
    <property type="entry name" value="TatD_DNase"/>
    <property type="match status" value="1"/>
</dbReference>
<dbReference type="GO" id="GO:0046872">
    <property type="term" value="F:metal ion binding"/>
    <property type="evidence" value="ECO:0007669"/>
    <property type="project" value="UniProtKB-KW"/>
</dbReference>
<evidence type="ECO:0000256" key="3">
    <source>
        <dbReference type="ARBA" id="ARBA00022801"/>
    </source>
</evidence>
<dbReference type="EMBL" id="MTKO01000086">
    <property type="protein sequence ID" value="RWX44913.1"/>
    <property type="molecule type" value="Genomic_DNA"/>
</dbReference>
<dbReference type="CDD" id="cd01310">
    <property type="entry name" value="TatD_DNAse"/>
    <property type="match status" value="1"/>
</dbReference>
<dbReference type="GO" id="GO:0004536">
    <property type="term" value="F:DNA nuclease activity"/>
    <property type="evidence" value="ECO:0007669"/>
    <property type="project" value="InterPro"/>
</dbReference>
<dbReference type="Proteomes" id="UP000287853">
    <property type="component" value="Unassembled WGS sequence"/>
</dbReference>
<dbReference type="GO" id="GO:0005829">
    <property type="term" value="C:cytosol"/>
    <property type="evidence" value="ECO:0007669"/>
    <property type="project" value="TreeGrafter"/>
</dbReference>
<evidence type="ECO:0000313" key="6">
    <source>
        <dbReference type="Proteomes" id="UP000287853"/>
    </source>
</evidence>
<dbReference type="NCBIfam" id="TIGR00010">
    <property type="entry name" value="YchF/TatD family DNA exonuclease"/>
    <property type="match status" value="1"/>
</dbReference>
<dbReference type="InterPro" id="IPR032466">
    <property type="entry name" value="Metal_Hydrolase"/>
</dbReference>
<reference evidence="5 6" key="1">
    <citation type="submission" date="2017-01" db="EMBL/GenBank/DDBJ databases">
        <title>The cable genome- insights into the physiology and evolution of filamentous bacteria capable of sulfide oxidation via long distance electron transfer.</title>
        <authorList>
            <person name="Schreiber L."/>
            <person name="Bjerg J.T."/>
            <person name="Boggild A."/>
            <person name="Van De Vossenberg J."/>
            <person name="Meysman F."/>
            <person name="Nielsen L.P."/>
            <person name="Schramm A."/>
            <person name="Kjeldsen K.U."/>
        </authorList>
    </citation>
    <scope>NUCLEOTIDE SEQUENCE [LARGE SCALE GENOMIC DNA]</scope>
    <source>
        <strain evidence="5">MCF</strain>
    </source>
</reference>
<accession>A0A3S3QHW3</accession>
<dbReference type="EC" id="3.1.21.-" evidence="5"/>
<comment type="caution">
    <text evidence="5">The sequence shown here is derived from an EMBL/GenBank/DDBJ whole genome shotgun (WGS) entry which is preliminary data.</text>
</comment>
<feature type="binding site" evidence="4">
    <location>
        <position position="142"/>
    </location>
    <ligand>
        <name>a divalent metal cation</name>
        <dbReference type="ChEBI" id="CHEBI:60240"/>
        <label>2</label>
    </ligand>
</feature>
<sequence length="275" mass="30551">MKKRTQPPALSPGHVLIDSHCHLDMETSQDALDDIIESAKKCRVHNIITIGIDLASSQRAVELADNSPGVYAAVGIHPHSAEEGDDAVYQQLKELATSEKVVAYGEIGLDYAKQYAPVERQRLEFTRQLKIAKELELPIIIHDREAHEDTVQIIREQGPFPASGVMHCFSGDTAFACQVLDLELYISIPGIVTFKNALDLQKVAREIPLDRILLETDGPFLAPVPFRGKRNRPEYLLYTAAMVAELRGISIDEVARQTSQNTKKLFSLPNQGSEQ</sequence>
<keyword evidence="2 4" id="KW-0479">Metal-binding</keyword>
<dbReference type="InterPro" id="IPR001130">
    <property type="entry name" value="TatD-like"/>
</dbReference>
<evidence type="ECO:0000313" key="5">
    <source>
        <dbReference type="EMBL" id="RWX44913.1"/>
    </source>
</evidence>
<feature type="binding site" evidence="4">
    <location>
        <position position="22"/>
    </location>
    <ligand>
        <name>a divalent metal cation</name>
        <dbReference type="ChEBI" id="CHEBI:60240"/>
        <label>1</label>
    </ligand>
</feature>
<dbReference type="GO" id="GO:0016788">
    <property type="term" value="F:hydrolase activity, acting on ester bonds"/>
    <property type="evidence" value="ECO:0007669"/>
    <property type="project" value="InterPro"/>
</dbReference>
<evidence type="ECO:0000256" key="4">
    <source>
        <dbReference type="PIRSR" id="PIRSR005902-1"/>
    </source>
</evidence>
<protein>
    <submittedName>
        <fullName evidence="5">TatD DNase family protein</fullName>
        <ecNumber evidence="5">3.1.21.-</ecNumber>
    </submittedName>
</protein>
<name>A0A3S3QHW3_9BACT</name>
<dbReference type="AlphaFoldDB" id="A0A3S3QHW3"/>
<feature type="binding site" evidence="4">
    <location>
        <position position="20"/>
    </location>
    <ligand>
        <name>a divalent metal cation</name>
        <dbReference type="ChEBI" id="CHEBI:60240"/>
        <label>1</label>
    </ligand>
</feature>
<dbReference type="PANTHER" id="PTHR46124:SF2">
    <property type="entry name" value="D-AMINOACYL-TRNA DEACYLASE"/>
    <property type="match status" value="1"/>
</dbReference>
<keyword evidence="3 5" id="KW-0378">Hydrolase</keyword>
<evidence type="ECO:0000256" key="1">
    <source>
        <dbReference type="ARBA" id="ARBA00009275"/>
    </source>
</evidence>
<dbReference type="FunFam" id="3.20.20.140:FF:000005">
    <property type="entry name" value="TatD family hydrolase"/>
    <property type="match status" value="1"/>
</dbReference>
<evidence type="ECO:0000256" key="2">
    <source>
        <dbReference type="ARBA" id="ARBA00022723"/>
    </source>
</evidence>
<organism evidence="5 6">
    <name type="scientific">Candidatus Electrothrix aarhusensis</name>
    <dbReference type="NCBI Taxonomy" id="1859131"/>
    <lineage>
        <taxon>Bacteria</taxon>
        <taxon>Pseudomonadati</taxon>
        <taxon>Thermodesulfobacteriota</taxon>
        <taxon>Desulfobulbia</taxon>
        <taxon>Desulfobulbales</taxon>
        <taxon>Desulfobulbaceae</taxon>
        <taxon>Candidatus Electrothrix</taxon>
    </lineage>
</organism>
<dbReference type="InterPro" id="IPR015991">
    <property type="entry name" value="TatD/YcfH-like"/>
</dbReference>
<dbReference type="Gene3D" id="3.20.20.140">
    <property type="entry name" value="Metal-dependent hydrolases"/>
    <property type="match status" value="1"/>
</dbReference>
<comment type="similarity">
    <text evidence="1">Belongs to the metallo-dependent hydrolases superfamily. TatD-type hydrolase family.</text>
</comment>
<dbReference type="PROSITE" id="PS01091">
    <property type="entry name" value="TATD_3"/>
    <property type="match status" value="1"/>
</dbReference>
<keyword evidence="6" id="KW-1185">Reference proteome</keyword>
<dbReference type="InterPro" id="IPR018228">
    <property type="entry name" value="DNase_TatD-rel_CS"/>
</dbReference>